<dbReference type="OMA" id="NDNEAPR"/>
<dbReference type="AlphaFoldDB" id="A0A9W3BIH9"/>
<keyword evidence="4" id="KW-1133">Transmembrane helix</keyword>
<dbReference type="InterPro" id="IPR000998">
    <property type="entry name" value="MAM_dom"/>
</dbReference>
<dbReference type="GO" id="GO:0016020">
    <property type="term" value="C:membrane"/>
    <property type="evidence" value="ECO:0007669"/>
    <property type="project" value="InterPro"/>
</dbReference>
<keyword evidence="5" id="KW-0732">Signal</keyword>
<organism evidence="8 9">
    <name type="scientific">Biomphalaria glabrata</name>
    <name type="common">Bloodfluke planorb</name>
    <name type="synonym">Freshwater snail</name>
    <dbReference type="NCBI Taxonomy" id="6526"/>
    <lineage>
        <taxon>Eukaryota</taxon>
        <taxon>Metazoa</taxon>
        <taxon>Spiralia</taxon>
        <taxon>Lophotrochozoa</taxon>
        <taxon>Mollusca</taxon>
        <taxon>Gastropoda</taxon>
        <taxon>Heterobranchia</taxon>
        <taxon>Euthyneura</taxon>
        <taxon>Panpulmonata</taxon>
        <taxon>Hygrophila</taxon>
        <taxon>Lymnaeoidea</taxon>
        <taxon>Planorbidae</taxon>
        <taxon>Biomphalaria</taxon>
    </lineage>
</organism>
<keyword evidence="2" id="KW-0768">Sushi</keyword>
<feature type="compositionally biased region" description="Basic and acidic residues" evidence="3">
    <location>
        <begin position="808"/>
        <end position="820"/>
    </location>
</feature>
<dbReference type="SUPFAM" id="SSF49899">
    <property type="entry name" value="Concanavalin A-like lectins/glucanases"/>
    <property type="match status" value="1"/>
</dbReference>
<dbReference type="CDD" id="cd00033">
    <property type="entry name" value="CCP"/>
    <property type="match status" value="1"/>
</dbReference>
<evidence type="ECO:0000313" key="9">
    <source>
        <dbReference type="RefSeq" id="XP_055899243.1"/>
    </source>
</evidence>
<dbReference type="PANTHER" id="PTHR23282">
    <property type="entry name" value="APICAL ENDOSOMAL GLYCOPROTEIN PRECURSOR"/>
    <property type="match status" value="1"/>
</dbReference>
<dbReference type="PROSITE" id="PS50923">
    <property type="entry name" value="SUSHI"/>
    <property type="match status" value="2"/>
</dbReference>
<evidence type="ECO:0000256" key="5">
    <source>
        <dbReference type="SAM" id="SignalP"/>
    </source>
</evidence>
<feature type="domain" description="Sushi" evidence="7">
    <location>
        <begin position="80"/>
        <end position="135"/>
    </location>
</feature>
<feature type="compositionally biased region" description="Polar residues" evidence="3">
    <location>
        <begin position="837"/>
        <end position="852"/>
    </location>
</feature>
<evidence type="ECO:0000313" key="8">
    <source>
        <dbReference type="Proteomes" id="UP001165740"/>
    </source>
</evidence>
<feature type="compositionally biased region" description="Basic and acidic residues" evidence="3">
    <location>
        <begin position="540"/>
        <end position="551"/>
    </location>
</feature>
<dbReference type="OrthoDB" id="6162141at2759"/>
<feature type="compositionally biased region" description="Basic and acidic residues" evidence="3">
    <location>
        <begin position="764"/>
        <end position="793"/>
    </location>
</feature>
<feature type="region of interest" description="Disordered" evidence="3">
    <location>
        <begin position="808"/>
        <end position="853"/>
    </location>
</feature>
<dbReference type="InterPro" id="IPR051560">
    <property type="entry name" value="MAM_domain-containing"/>
</dbReference>
<dbReference type="Pfam" id="PF00084">
    <property type="entry name" value="Sushi"/>
    <property type="match status" value="2"/>
</dbReference>
<feature type="disulfide bond" evidence="2">
    <location>
        <begin position="50"/>
        <end position="77"/>
    </location>
</feature>
<feature type="region of interest" description="Disordered" evidence="3">
    <location>
        <begin position="307"/>
        <end position="402"/>
    </location>
</feature>
<dbReference type="SMART" id="SM00137">
    <property type="entry name" value="MAM"/>
    <property type="match status" value="1"/>
</dbReference>
<protein>
    <submittedName>
        <fullName evidence="9">WASH complex subunit 2-like</fullName>
    </submittedName>
</protein>
<dbReference type="PROSITE" id="PS50060">
    <property type="entry name" value="MAM_2"/>
    <property type="match status" value="1"/>
</dbReference>
<sequence>MHRFSILLLLSPLLLNTTFGANITKDCPSLSQFKNGEVEQLSAFKRKLSCNKGYTLYGPQYIYCTDRGVWIPEVPSCIKSGCPNLPINQNVRVSEGKQKGSIKSFSCNPTFILSGADRVLCDGTRWSGVGPNCVKYDTLTRNFTCDFEDKGFCSWIQDINDDFDWTRWSGKTLSDGTGPSSDHTGNPNGHYIYIETTDMLRNSKAVLMSPTFPPLKSINTCVEFWYHSFGRNAGALRVHLKPTSTKGKPLVIFDRDGLNNDTWFRGFAEIRAQQYTYNILFEATVGGAFGDIALDDINIYNCKVPTRPPVKGVKPTPRKPPTLTRKTQSKGQLPTTKPTTTKLTTAKPTTAVPITAEPTTAEPTTAEPTTAEPTTAEPTTAEPTTEEPTTAEPAQTSASSTETATLEIASTDGIIALSLPTVTAINNITTPPMVTERTTKDTSMVSAMKEDFSSFVGSGDDTVTERPEPTYIGTTGPDENPSSDNTPVPTIDILRFTTENTNSEDSNTIDILRFTTENTNSEDSNTIVDNIKISNTNDNEAPRTKSKEKPGRHPAYVAGLIGSVLAVIIAVIILVIGIRKWNRKRQSSSAVKEVNENELNEILVNDSKPDISPPPENPSDKGNVETTLKADLEATNNPKPDTSPPPENPFDKESVEKEEATSKSDKDVNNGSKEMQRIDNREDDNAKKTLDANTNEEFKTNSNEIVTDNITPDTEAKIIDSATISANVEALLSSGSKDNRDKESDQENKVEEKTGLTSTTDGNVEDKKDEKKIDKTDSKNTEDKIPLLETQKKSNDHKFLMFKKLFRKEDAKSAKNKNPDSETAGTSKEQEQKDETANTISERVSRQQSNDVENVAVQKAEGLNAVLHKAEEQNDKLASVEGQDFQLPKADGQNVEMPKEEGQHVESSKSEIVTDNAQKAPTDKKANEKHLKKLKKERENEEKRRKKEEKKKKKEESKSKKDKTKKDVSKAKDEIGEMKDVSKAKDEIGEMKDVSKAKDEIRELQTKSLEDKNIETKDADGNALTAQTNIGLEDQCVEIQKEEKTDREAASSITLGKNDQLFGITTNLFDLINDSKDPLIPEITNQDDNQTPSEADMTLTVNDTIVVRF</sequence>
<feature type="compositionally biased region" description="Basic and acidic residues" evidence="3">
    <location>
        <begin position="618"/>
        <end position="632"/>
    </location>
</feature>
<name>A0A9W3BIH9_BIOGL</name>
<feature type="compositionally biased region" description="Basic residues" evidence="3">
    <location>
        <begin position="944"/>
        <end position="953"/>
    </location>
</feature>
<keyword evidence="4" id="KW-0812">Transmembrane</keyword>
<feature type="compositionally biased region" description="Basic and acidic residues" evidence="3">
    <location>
        <begin position="897"/>
        <end position="909"/>
    </location>
</feature>
<feature type="domain" description="MAM" evidence="6">
    <location>
        <begin position="143"/>
        <end position="304"/>
    </location>
</feature>
<keyword evidence="1 2" id="KW-1015">Disulfide bond</keyword>
<feature type="compositionally biased region" description="Basic and acidic residues" evidence="3">
    <location>
        <begin position="954"/>
        <end position="999"/>
    </location>
</feature>
<feature type="compositionally biased region" description="Basic and acidic residues" evidence="3">
    <location>
        <begin position="737"/>
        <end position="754"/>
    </location>
</feature>
<comment type="caution">
    <text evidence="2">Lacks conserved residue(s) required for the propagation of feature annotation.</text>
</comment>
<feature type="domain" description="Sushi" evidence="7">
    <location>
        <begin position="25"/>
        <end position="79"/>
    </location>
</feature>
<dbReference type="RefSeq" id="XP_055899243.1">
    <property type="nucleotide sequence ID" value="XM_056043268.1"/>
</dbReference>
<feature type="region of interest" description="Disordered" evidence="3">
    <location>
        <begin position="866"/>
        <end position="999"/>
    </location>
</feature>
<feature type="chain" id="PRO_5040949525" evidence="5">
    <location>
        <begin position="21"/>
        <end position="1109"/>
    </location>
</feature>
<dbReference type="Pfam" id="PF00629">
    <property type="entry name" value="MAM"/>
    <property type="match status" value="1"/>
</dbReference>
<feature type="compositionally biased region" description="Low complexity" evidence="3">
    <location>
        <begin position="333"/>
        <end position="402"/>
    </location>
</feature>
<dbReference type="InterPro" id="IPR000436">
    <property type="entry name" value="Sushi_SCR_CCP_dom"/>
</dbReference>
<evidence type="ECO:0000256" key="1">
    <source>
        <dbReference type="ARBA" id="ARBA00023157"/>
    </source>
</evidence>
<evidence type="ECO:0000256" key="2">
    <source>
        <dbReference type="PROSITE-ProRule" id="PRU00302"/>
    </source>
</evidence>
<dbReference type="GeneID" id="106077749"/>
<dbReference type="InterPro" id="IPR035976">
    <property type="entry name" value="Sushi/SCR/CCP_sf"/>
</dbReference>
<feature type="region of interest" description="Disordered" evidence="3">
    <location>
        <begin position="732"/>
        <end position="793"/>
    </location>
</feature>
<dbReference type="Proteomes" id="UP001165740">
    <property type="component" value="Chromosome 10"/>
</dbReference>
<evidence type="ECO:0000259" key="7">
    <source>
        <dbReference type="PROSITE" id="PS50923"/>
    </source>
</evidence>
<dbReference type="CDD" id="cd06263">
    <property type="entry name" value="MAM"/>
    <property type="match status" value="1"/>
</dbReference>
<evidence type="ECO:0000256" key="3">
    <source>
        <dbReference type="SAM" id="MobiDB-lite"/>
    </source>
</evidence>
<evidence type="ECO:0000259" key="6">
    <source>
        <dbReference type="PROSITE" id="PS50060"/>
    </source>
</evidence>
<dbReference type="SUPFAM" id="SSF57535">
    <property type="entry name" value="Complement control module/SCR domain"/>
    <property type="match status" value="2"/>
</dbReference>
<keyword evidence="8" id="KW-1185">Reference proteome</keyword>
<reference evidence="9" key="1">
    <citation type="submission" date="2025-08" db="UniProtKB">
        <authorList>
            <consortium name="RefSeq"/>
        </authorList>
    </citation>
    <scope>IDENTIFICATION</scope>
</reference>
<feature type="region of interest" description="Disordered" evidence="3">
    <location>
        <begin position="533"/>
        <end position="553"/>
    </location>
</feature>
<dbReference type="InterPro" id="IPR013320">
    <property type="entry name" value="ConA-like_dom_sf"/>
</dbReference>
<dbReference type="Gene3D" id="2.10.70.10">
    <property type="entry name" value="Complement Module, domain 1"/>
    <property type="match status" value="2"/>
</dbReference>
<dbReference type="PANTHER" id="PTHR23282:SF146">
    <property type="entry name" value="RT07201P-RELATED"/>
    <property type="match status" value="1"/>
</dbReference>
<dbReference type="SMART" id="SM00032">
    <property type="entry name" value="CCP"/>
    <property type="match status" value="2"/>
</dbReference>
<feature type="compositionally biased region" description="Polar residues" evidence="3">
    <location>
        <begin position="910"/>
        <end position="919"/>
    </location>
</feature>
<feature type="signal peptide" evidence="5">
    <location>
        <begin position="1"/>
        <end position="20"/>
    </location>
</feature>
<gene>
    <name evidence="9" type="primary">LOC106077749</name>
</gene>
<proteinExistence type="predicted"/>
<feature type="compositionally biased region" description="Polar residues" evidence="3">
    <location>
        <begin position="691"/>
        <end position="712"/>
    </location>
</feature>
<feature type="compositionally biased region" description="Basic and acidic residues" evidence="3">
    <location>
        <begin position="649"/>
        <end position="690"/>
    </location>
</feature>
<dbReference type="PRINTS" id="PR00020">
    <property type="entry name" value="MAMDOMAIN"/>
</dbReference>
<keyword evidence="4" id="KW-0472">Membrane</keyword>
<accession>A0A9W3BIH9</accession>
<feature type="region of interest" description="Disordered" evidence="3">
    <location>
        <begin position="601"/>
        <end position="712"/>
    </location>
</feature>
<feature type="transmembrane region" description="Helical" evidence="4">
    <location>
        <begin position="555"/>
        <end position="578"/>
    </location>
</feature>
<evidence type="ECO:0000256" key="4">
    <source>
        <dbReference type="SAM" id="Phobius"/>
    </source>
</evidence>
<dbReference type="Gene3D" id="2.60.120.200">
    <property type="match status" value="1"/>
</dbReference>